<dbReference type="AlphaFoldDB" id="A0A0B7AZH6"/>
<protein>
    <submittedName>
        <fullName evidence="2">Uncharacterized protein</fullName>
    </submittedName>
</protein>
<dbReference type="EMBL" id="HACG01039604">
    <property type="protein sequence ID" value="CEK86469.1"/>
    <property type="molecule type" value="Transcribed_RNA"/>
</dbReference>
<feature type="region of interest" description="Disordered" evidence="1">
    <location>
        <begin position="1"/>
        <end position="37"/>
    </location>
</feature>
<gene>
    <name evidence="2" type="primary">ORF153944</name>
</gene>
<reference evidence="2" key="1">
    <citation type="submission" date="2014-12" db="EMBL/GenBank/DDBJ databases">
        <title>Insight into the proteome of Arion vulgaris.</title>
        <authorList>
            <person name="Aradska J."/>
            <person name="Bulat T."/>
            <person name="Smidak R."/>
            <person name="Sarate P."/>
            <person name="Gangsoo J."/>
            <person name="Sialana F."/>
            <person name="Bilban M."/>
            <person name="Lubec G."/>
        </authorList>
    </citation>
    <scope>NUCLEOTIDE SEQUENCE</scope>
    <source>
        <tissue evidence="2">Skin</tissue>
    </source>
</reference>
<sequence length="208" mass="23725">MAPASLRSMYKVKAKEENTISSRRISRGLERKQNREDEVNKRRLIAEDMSWMSPVSEDNDAKYDRPLRNHQKAPTQLERLKQWREERKRTVNENKKPLFRVSTLTRTESSLYTGVGKKEIEPITESVRTVPTKQTASSNKSRSVKDVKPQSVAKAVSSQVNTKKKDGGTSSSGCNKVNQPLNSRETRKTAISTRPSFVSNRPLPQIRL</sequence>
<feature type="compositionally biased region" description="Polar residues" evidence="1">
    <location>
        <begin position="168"/>
        <end position="199"/>
    </location>
</feature>
<feature type="compositionally biased region" description="Basic and acidic residues" evidence="1">
    <location>
        <begin position="27"/>
        <end position="37"/>
    </location>
</feature>
<proteinExistence type="predicted"/>
<feature type="region of interest" description="Disordered" evidence="1">
    <location>
        <begin position="128"/>
        <end position="208"/>
    </location>
</feature>
<feature type="compositionally biased region" description="Polar residues" evidence="1">
    <location>
        <begin position="128"/>
        <end position="141"/>
    </location>
</feature>
<evidence type="ECO:0000313" key="2">
    <source>
        <dbReference type="EMBL" id="CEK86469.1"/>
    </source>
</evidence>
<evidence type="ECO:0000256" key="1">
    <source>
        <dbReference type="SAM" id="MobiDB-lite"/>
    </source>
</evidence>
<name>A0A0B7AZH6_9EUPU</name>
<accession>A0A0B7AZH6</accession>
<organism evidence="2">
    <name type="scientific">Arion vulgaris</name>
    <dbReference type="NCBI Taxonomy" id="1028688"/>
    <lineage>
        <taxon>Eukaryota</taxon>
        <taxon>Metazoa</taxon>
        <taxon>Spiralia</taxon>
        <taxon>Lophotrochozoa</taxon>
        <taxon>Mollusca</taxon>
        <taxon>Gastropoda</taxon>
        <taxon>Heterobranchia</taxon>
        <taxon>Euthyneura</taxon>
        <taxon>Panpulmonata</taxon>
        <taxon>Eupulmonata</taxon>
        <taxon>Stylommatophora</taxon>
        <taxon>Helicina</taxon>
        <taxon>Arionoidea</taxon>
        <taxon>Arionidae</taxon>
        <taxon>Arion</taxon>
    </lineage>
</organism>